<organism evidence="2 3">
    <name type="scientific">Littorina saxatilis</name>
    <dbReference type="NCBI Taxonomy" id="31220"/>
    <lineage>
        <taxon>Eukaryota</taxon>
        <taxon>Metazoa</taxon>
        <taxon>Spiralia</taxon>
        <taxon>Lophotrochozoa</taxon>
        <taxon>Mollusca</taxon>
        <taxon>Gastropoda</taxon>
        <taxon>Caenogastropoda</taxon>
        <taxon>Littorinimorpha</taxon>
        <taxon>Littorinoidea</taxon>
        <taxon>Littorinidae</taxon>
        <taxon>Littorina</taxon>
    </lineage>
</organism>
<dbReference type="SMART" id="SM00408">
    <property type="entry name" value="IGc2"/>
    <property type="match status" value="16"/>
</dbReference>
<dbReference type="EMBL" id="JBAMIC010000007">
    <property type="protein sequence ID" value="KAK7106150.1"/>
    <property type="molecule type" value="Genomic_DNA"/>
</dbReference>
<proteinExistence type="predicted"/>
<feature type="domain" description="Ig-like" evidence="1">
    <location>
        <begin position="411"/>
        <end position="489"/>
    </location>
</feature>
<name>A0AAN9BMM5_9CAEN</name>
<accession>A0AAN9BMM5</accession>
<dbReference type="PANTHER" id="PTHR46013:SF7">
    <property type="entry name" value="IG-LIKE DOMAIN-CONTAINING PROTEIN"/>
    <property type="match status" value="1"/>
</dbReference>
<feature type="domain" description="Ig-like" evidence="1">
    <location>
        <begin position="844"/>
        <end position="924"/>
    </location>
</feature>
<dbReference type="PANTHER" id="PTHR46013">
    <property type="entry name" value="VASCULAR CELL ADHESION MOLECULE 1"/>
    <property type="match status" value="1"/>
</dbReference>
<sequence>MPYRNETQPVSSRQTGVEGQTVVVLEGGTATFNDVTVPGTGGTVVSTAGGQQVMQLDIFGSTVFPAFQNRVTVTSFNNGFRDGRSSFVIRNVQKSDAGNFQCQSQFEGQQPCGSATLVVAGAPTKPTLNVLTDPIIVGNDVIVECQSTSTSVPASSALKLAYNLKENGRLALPQPTTASRFKISSISKAKKGARYSCIAYEQNTLSNQLTGLQSTDSDVYIMDPLYPPEELLFDPPRANYAVSSSETLPEVTCTADCNPACTFDWYKGSQIFQAGDRLSLGTADKNNAGNYFCRATNNIGNKDKPLIITVEDSVSTPTLIPPTSEYNVPEGTNVDDIFCRAECTPECTYTWLKDGQRLLGSQGIRLGTVGPSSSGRYTCRASNGEDLSEVSFDLDVQYPPKDLPGRELISPSTSRYQVEEGALVLPDISCNADCNPPCTVQWTKAGVGPYGPGSVLSLGAASRDDTGTYTCTANNTLGQTTTNVEVLIEFRPEQLTLTPPGTRYNSVEGDDAIPDVRCSAVCNPDCDYEWYKGDGGAPLSDTAVISLGTAARAYDGTYTCRASNKVGEDVISFDVSVLYGPEKATIEPPQGSYKVPTGTLLPSVTCSADCNPGCSYRWVKDDSLQPITTLRTLTLGQAEPNTNGIYKCLASNDYGSADTKFDLAVQFGPSSTVQLQPPQSSHDLSEGDDLTVTCDATCDPPCNFRWEDTSGSAVAGSKTLKLTDVTRANAGTYTCVADNGVGTPARRPINVNVLIGPSGRVTITPAGPVISLKQGNSFVLTCSAECSPVCTYKWLKDTQELPSRNGILTLNDVNRNQNGAYTCEATNVVGLGAKDIVLDIKYGPGNSVSFTPDKASHSAEENSDLSVTCSADCKPECEYVWKRGLTEVALTPVLYLEAIQRKQAGTYSCTANNEVSQPSTQQISVDVLYGPAEVRMFPDEAQLYPVKGSSTSLKCWATCNPECTYIWYKGSSIVPDSVDGELDLRNVTTETSGNYLCVASNNVGEPATRSVEINVRAGPGTTIRFSPPDDTPIVMEGRQFQVECIAECSPPCTYEWRKGSEKLTNRSVLEFPETDREKAGSYICFASNDANSQASKPLTLEVTFGPGNSIHLFPPDQNQSYAVGVPFNIKCAAECDPECTYKWFLGPKLLPYDDGVLFSDAARMDQAGTYTCVASNGIGGATTKSVTIDVHAGPGTSLTFTPPGSKQVLREGGSLSVTCSADCNPPCTYMWIFNEEEIPTSRGRLELSNVGREEKGVYSCLADNGLGNQGRKPLNVEVQYGPEGAIDIFPADGTQVLNEGASLALKCSADCSPDCSYTWFLGNEVIDSKDGVLSLVAVGPENAGTYRCSAENSIGLSSSEVVTVVVQTGPGNTVKIEPSGDVNNVTEGEQLEMRCSAVCSPPCTYTWYFGVERVKSDDGVLTIDEVPRNMSGPFVCYAANDVGLQGSRLIKVDIQYGPTDGIDLDPANNVTVVAGSPFYLRCSANCDPPCKYTWYQGPLPRESEGGRLAIRKAAEGDGGSFTCRARNVVGSLVSDVVDVEVQYGPRDEIELDPPGPTYVVQEGDDVTVTCSADCKPGCKYSWFAGSEQVDSNNGKLVIENYQRSMPRFYSCFADNGLSTRVMAPLQVEVHCEYTCT</sequence>
<feature type="domain" description="Ig-like" evidence="1">
    <location>
        <begin position="1458"/>
        <end position="1540"/>
    </location>
</feature>
<feature type="domain" description="Ig-like" evidence="1">
    <location>
        <begin position="492"/>
        <end position="576"/>
    </location>
</feature>
<feature type="domain" description="Ig-like" evidence="1">
    <location>
        <begin position="757"/>
        <end position="839"/>
    </location>
</feature>
<feature type="domain" description="Ig-like" evidence="1">
    <location>
        <begin position="317"/>
        <end position="391"/>
    </location>
</feature>
<comment type="caution">
    <text evidence="2">The sequence shown here is derived from an EMBL/GenBank/DDBJ whole genome shotgun (WGS) entry which is preliminary data.</text>
</comment>
<feature type="domain" description="Ig-like" evidence="1">
    <location>
        <begin position="228"/>
        <end position="309"/>
    </location>
</feature>
<dbReference type="Gene3D" id="2.60.40.10">
    <property type="entry name" value="Immunoglobulins"/>
    <property type="match status" value="17"/>
</dbReference>
<protein>
    <recommendedName>
        <fullName evidence="1">Ig-like domain-containing protein</fullName>
    </recommendedName>
</protein>
<dbReference type="PROSITE" id="PS50835">
    <property type="entry name" value="IG_LIKE"/>
    <property type="match status" value="16"/>
</dbReference>
<evidence type="ECO:0000313" key="2">
    <source>
        <dbReference type="EMBL" id="KAK7106150.1"/>
    </source>
</evidence>
<feature type="domain" description="Ig-like" evidence="1">
    <location>
        <begin position="931"/>
        <end position="1014"/>
    </location>
</feature>
<evidence type="ECO:0000313" key="3">
    <source>
        <dbReference type="Proteomes" id="UP001374579"/>
    </source>
</evidence>
<dbReference type="InterPro" id="IPR036179">
    <property type="entry name" value="Ig-like_dom_sf"/>
</dbReference>
<dbReference type="SMART" id="SM00409">
    <property type="entry name" value="IG"/>
    <property type="match status" value="17"/>
</dbReference>
<dbReference type="InterPro" id="IPR003599">
    <property type="entry name" value="Ig_sub"/>
</dbReference>
<feature type="domain" description="Ig-like" evidence="1">
    <location>
        <begin position="1378"/>
        <end position="1455"/>
    </location>
</feature>
<feature type="domain" description="Ig-like" evidence="1">
    <location>
        <begin position="1106"/>
        <end position="1187"/>
    </location>
</feature>
<dbReference type="Proteomes" id="UP001374579">
    <property type="component" value="Unassembled WGS sequence"/>
</dbReference>
<dbReference type="Pfam" id="PF13895">
    <property type="entry name" value="Ig_2"/>
    <property type="match status" value="7"/>
</dbReference>
<dbReference type="SUPFAM" id="SSF48726">
    <property type="entry name" value="Immunoglobulin"/>
    <property type="match status" value="15"/>
</dbReference>
<feature type="domain" description="Ig-like" evidence="1">
    <location>
        <begin position="1019"/>
        <end position="1099"/>
    </location>
</feature>
<gene>
    <name evidence="2" type="ORF">V1264_017439</name>
</gene>
<evidence type="ECO:0000259" key="1">
    <source>
        <dbReference type="PROSITE" id="PS50835"/>
    </source>
</evidence>
<dbReference type="InterPro" id="IPR007110">
    <property type="entry name" value="Ig-like_dom"/>
</dbReference>
<dbReference type="Pfam" id="PF13927">
    <property type="entry name" value="Ig_3"/>
    <property type="match status" value="6"/>
</dbReference>
<feature type="domain" description="Ig-like" evidence="1">
    <location>
        <begin position="1194"/>
        <end position="1279"/>
    </location>
</feature>
<reference evidence="2 3" key="1">
    <citation type="submission" date="2024-02" db="EMBL/GenBank/DDBJ databases">
        <title>Chromosome-scale genome assembly of the rough periwinkle Littorina saxatilis.</title>
        <authorList>
            <person name="De Jode A."/>
            <person name="Faria R."/>
            <person name="Formenti G."/>
            <person name="Sims Y."/>
            <person name="Smith T.P."/>
            <person name="Tracey A."/>
            <person name="Wood J.M.D."/>
            <person name="Zagrodzka Z.B."/>
            <person name="Johannesson K."/>
            <person name="Butlin R.K."/>
            <person name="Leder E.H."/>
        </authorList>
    </citation>
    <scope>NUCLEOTIDE SEQUENCE [LARGE SCALE GENOMIC DNA]</scope>
    <source>
        <strain evidence="2">Snail1</strain>
        <tissue evidence="2">Muscle</tissue>
    </source>
</reference>
<dbReference type="InterPro" id="IPR013783">
    <property type="entry name" value="Ig-like_fold"/>
</dbReference>
<dbReference type="InterPro" id="IPR003598">
    <property type="entry name" value="Ig_sub2"/>
</dbReference>
<feature type="domain" description="Ig-like" evidence="1">
    <location>
        <begin position="669"/>
        <end position="752"/>
    </location>
</feature>
<feature type="domain" description="Ig-like" evidence="1">
    <location>
        <begin position="581"/>
        <end position="664"/>
    </location>
</feature>
<feature type="domain" description="Ig-like" evidence="1">
    <location>
        <begin position="1545"/>
        <end position="1628"/>
    </location>
</feature>
<keyword evidence="3" id="KW-1185">Reference proteome</keyword>
<feature type="domain" description="Ig-like" evidence="1">
    <location>
        <begin position="1282"/>
        <end position="1363"/>
    </location>
</feature>